<evidence type="ECO:0000256" key="1">
    <source>
        <dbReference type="ARBA" id="ARBA00004123"/>
    </source>
</evidence>
<keyword evidence="9" id="KW-1185">Reference proteome</keyword>
<keyword evidence="5" id="KW-0175">Coiled coil</keyword>
<keyword evidence="2" id="KW-0805">Transcription regulation</keyword>
<proteinExistence type="predicted"/>
<dbReference type="AlphaFoldDB" id="A0AAD1Z173"/>
<dbReference type="InterPro" id="IPR052610">
    <property type="entry name" value="bHLH_transcription_regulator"/>
</dbReference>
<evidence type="ECO:0000256" key="6">
    <source>
        <dbReference type="SAM" id="MobiDB-lite"/>
    </source>
</evidence>
<name>A0AAD1Z173_9LAMI</name>
<dbReference type="SUPFAM" id="SSF47459">
    <property type="entry name" value="HLH, helix-loop-helix DNA-binding domain"/>
    <property type="match status" value="1"/>
</dbReference>
<evidence type="ECO:0000256" key="3">
    <source>
        <dbReference type="ARBA" id="ARBA00023163"/>
    </source>
</evidence>
<evidence type="ECO:0000313" key="8">
    <source>
        <dbReference type="EMBL" id="CAI9761048.1"/>
    </source>
</evidence>
<dbReference type="SMART" id="SM00353">
    <property type="entry name" value="HLH"/>
    <property type="match status" value="1"/>
</dbReference>
<dbReference type="Gene3D" id="4.10.280.10">
    <property type="entry name" value="Helix-loop-helix DNA-binding domain"/>
    <property type="match status" value="1"/>
</dbReference>
<comment type="subcellular location">
    <subcellularLocation>
        <location evidence="1">Nucleus</location>
    </subcellularLocation>
</comment>
<dbReference type="PROSITE" id="PS50888">
    <property type="entry name" value="BHLH"/>
    <property type="match status" value="1"/>
</dbReference>
<protein>
    <recommendedName>
        <fullName evidence="7">BHLH domain-containing protein</fullName>
    </recommendedName>
</protein>
<evidence type="ECO:0000259" key="7">
    <source>
        <dbReference type="PROSITE" id="PS50888"/>
    </source>
</evidence>
<evidence type="ECO:0000313" key="9">
    <source>
        <dbReference type="Proteomes" id="UP000834106"/>
    </source>
</evidence>
<feature type="coiled-coil region" evidence="5">
    <location>
        <begin position="204"/>
        <end position="231"/>
    </location>
</feature>
<dbReference type="EMBL" id="OU503040">
    <property type="protein sequence ID" value="CAI9761048.1"/>
    <property type="molecule type" value="Genomic_DNA"/>
</dbReference>
<accession>A0AAD1Z173</accession>
<feature type="domain" description="BHLH" evidence="7">
    <location>
        <begin position="165"/>
        <end position="214"/>
    </location>
</feature>
<dbReference type="InterPro" id="IPR011598">
    <property type="entry name" value="bHLH_dom"/>
</dbReference>
<feature type="compositionally biased region" description="Low complexity" evidence="6">
    <location>
        <begin position="49"/>
        <end position="72"/>
    </location>
</feature>
<evidence type="ECO:0000256" key="2">
    <source>
        <dbReference type="ARBA" id="ARBA00023015"/>
    </source>
</evidence>
<feature type="region of interest" description="Disordered" evidence="6">
    <location>
        <begin position="48"/>
        <end position="91"/>
    </location>
</feature>
<organism evidence="8 9">
    <name type="scientific">Fraxinus pennsylvanica</name>
    <dbReference type="NCBI Taxonomy" id="56036"/>
    <lineage>
        <taxon>Eukaryota</taxon>
        <taxon>Viridiplantae</taxon>
        <taxon>Streptophyta</taxon>
        <taxon>Embryophyta</taxon>
        <taxon>Tracheophyta</taxon>
        <taxon>Spermatophyta</taxon>
        <taxon>Magnoliopsida</taxon>
        <taxon>eudicotyledons</taxon>
        <taxon>Gunneridae</taxon>
        <taxon>Pentapetalae</taxon>
        <taxon>asterids</taxon>
        <taxon>lamiids</taxon>
        <taxon>Lamiales</taxon>
        <taxon>Oleaceae</taxon>
        <taxon>Oleeae</taxon>
        <taxon>Fraxinus</taxon>
    </lineage>
</organism>
<dbReference type="PANTHER" id="PTHR45959">
    <property type="entry name" value="BHLH TRANSCRIPTION FACTOR"/>
    <property type="match status" value="1"/>
</dbReference>
<reference evidence="8" key="1">
    <citation type="submission" date="2023-05" db="EMBL/GenBank/DDBJ databases">
        <authorList>
            <person name="Huff M."/>
        </authorList>
    </citation>
    <scope>NUCLEOTIDE SEQUENCE</scope>
</reference>
<dbReference type="GO" id="GO:0005634">
    <property type="term" value="C:nucleus"/>
    <property type="evidence" value="ECO:0007669"/>
    <property type="project" value="UniProtKB-SubCell"/>
</dbReference>
<gene>
    <name evidence="8" type="ORF">FPE_LOCUS8478</name>
</gene>
<keyword evidence="4" id="KW-0539">Nucleus</keyword>
<keyword evidence="3" id="KW-0804">Transcription</keyword>
<evidence type="ECO:0000256" key="4">
    <source>
        <dbReference type="ARBA" id="ARBA00023242"/>
    </source>
</evidence>
<dbReference type="Pfam" id="PF00010">
    <property type="entry name" value="HLH"/>
    <property type="match status" value="1"/>
</dbReference>
<dbReference type="PANTHER" id="PTHR45959:SF2">
    <property type="entry name" value="BHLH TRANSCRIPTION FACTOR"/>
    <property type="match status" value="1"/>
</dbReference>
<evidence type="ECO:0000256" key="5">
    <source>
        <dbReference type="SAM" id="Coils"/>
    </source>
</evidence>
<dbReference type="InterPro" id="IPR036638">
    <property type="entry name" value="HLH_DNA-bd_sf"/>
</dbReference>
<dbReference type="GO" id="GO:0046983">
    <property type="term" value="F:protein dimerization activity"/>
    <property type="evidence" value="ECO:0007669"/>
    <property type="project" value="InterPro"/>
</dbReference>
<dbReference type="Proteomes" id="UP000834106">
    <property type="component" value="Chromosome 5"/>
</dbReference>
<sequence length="343" mass="38849">MEFSTASWSSELGVGNSIFKDQYEFMDVFDEDLVALLGEETPDILFPESNPFSSSVISRSSSSSTSDLYPSSYTEPSQMAIEQPSKQKKPNNYNFCMPTFQHPTSSTPVILDFSNVNSTQSPQQVNLRSLNQEEKTAVSETFRNPLAARKTARTTKKTSRIRPPSQTYDHIIAERKRREQLSRLFVALSTIVPGLKKMDKTSILGDAIDYLKHLQERVNRLEEQVTKQPLESVILIKRSEILVEDEGSSYEKNSFDEKILPEIEARACNNLIHLRISIKKHKGYLQRILDEIERLNLTLDNTNVTPFGNFALDISITAKLEKDSGLTVKEIVQTLGSILKHTQ</sequence>